<dbReference type="Proteomes" id="UP000471633">
    <property type="component" value="Unassembled WGS sequence"/>
</dbReference>
<feature type="domain" description="Peptidase C1A papain C-terminal" evidence="10">
    <location>
        <begin position="191"/>
        <end position="423"/>
    </location>
</feature>
<dbReference type="GO" id="GO:0033897">
    <property type="term" value="F:ribonuclease T2 activity"/>
    <property type="evidence" value="ECO:0007669"/>
    <property type="project" value="InterPro"/>
</dbReference>
<proteinExistence type="inferred from homology"/>
<dbReference type="InterPro" id="IPR036430">
    <property type="entry name" value="RNase_T2-like_sf"/>
</dbReference>
<dbReference type="FunFam" id="3.90.70.10:FF:000031">
    <property type="entry name" value="Cathepsin B"/>
    <property type="match status" value="1"/>
</dbReference>
<keyword evidence="6" id="KW-0865">Zymogen</keyword>
<comment type="caution">
    <text evidence="11">The sequence shown here is derived from an EMBL/GenBank/DDBJ whole genome shotgun (WGS) entry which is preliminary data.</text>
</comment>
<organism evidence="11 12">
    <name type="scientific">Schistosoma haematobium</name>
    <name type="common">Blood fluke</name>
    <dbReference type="NCBI Taxonomy" id="6185"/>
    <lineage>
        <taxon>Eukaryota</taxon>
        <taxon>Metazoa</taxon>
        <taxon>Spiralia</taxon>
        <taxon>Lophotrochozoa</taxon>
        <taxon>Platyhelminthes</taxon>
        <taxon>Trematoda</taxon>
        <taxon>Digenea</taxon>
        <taxon>Strigeidida</taxon>
        <taxon>Schistosomatoidea</taxon>
        <taxon>Schistosomatidae</taxon>
        <taxon>Schistosoma</taxon>
    </lineage>
</organism>
<evidence type="ECO:0000313" key="11">
    <source>
        <dbReference type="EMBL" id="KAH9593618.1"/>
    </source>
</evidence>
<dbReference type="PANTHER" id="PTHR11240:SF22">
    <property type="entry name" value="RIBONUCLEASE T2"/>
    <property type="match status" value="1"/>
</dbReference>
<comment type="similarity">
    <text evidence="1">Belongs to the RNase T2 family.</text>
</comment>
<evidence type="ECO:0000256" key="5">
    <source>
        <dbReference type="ARBA" id="ARBA00022807"/>
    </source>
</evidence>
<dbReference type="InterPro" id="IPR025660">
    <property type="entry name" value="Pept_his_AS"/>
</dbReference>
<dbReference type="PROSITE" id="PS00640">
    <property type="entry name" value="THIOL_PROTEASE_ASN"/>
    <property type="match status" value="1"/>
</dbReference>
<keyword evidence="5" id="KW-0788">Thiol protease</keyword>
<sequence length="428" mass="48970">MKLQLLTEKQRSLCFLVSTLVIILHVGYGQVNFEYYLFAVTWPPSYYLAQKSAPPKELDGFTIHGMWPKIARHKNPKCKSKEQFDIAQLQGLLGDLKKLWPFLKNYSYPAVFWKYEFDIHGRCALQDPLIGNQYRYFKFGIDEMKKLKLLDNLKKHGITPHASMKYDASDFQNVLKKEYGHHGFLKCTNVIGQSGVRLLEEAFGAVESMSDRICIHSKSKISVELSAVNLLSCCTRCGLGCNGGIPGMSWDYWKYEGIVTGGSNETHTGCQPYPFPKCNHHSSTKGYPLCESHYYSTPECYKTCQDDYRKPYKKDKFYGKTSYNVASEEISIMKEILLNGPVEGGFYVYEDFLHYKSGVYKHITGSYLGGHAIRILGWGIEHNHIPYWLCANSWNDQWGDHGYFKILRGKNECGIESIISAGLPKLHQ</sequence>
<keyword evidence="3" id="KW-0732">Signal</keyword>
<reference evidence="11" key="3">
    <citation type="submission" date="2021-06" db="EMBL/GenBank/DDBJ databases">
        <title>Chromosome-level genome assembly for S. haematobium.</title>
        <authorList>
            <person name="Stroehlein A.J."/>
        </authorList>
    </citation>
    <scope>NUCLEOTIDE SEQUENCE</scope>
</reference>
<dbReference type="GO" id="GO:0006508">
    <property type="term" value="P:proteolysis"/>
    <property type="evidence" value="ECO:0007669"/>
    <property type="project" value="UniProtKB-KW"/>
</dbReference>
<dbReference type="InterPro" id="IPR025661">
    <property type="entry name" value="Pept_asp_AS"/>
</dbReference>
<evidence type="ECO:0000256" key="8">
    <source>
        <dbReference type="ARBA" id="ARBA00055576"/>
    </source>
</evidence>
<dbReference type="SUPFAM" id="SSF55895">
    <property type="entry name" value="Ribonuclease Rh-like"/>
    <property type="match status" value="1"/>
</dbReference>
<dbReference type="EMBL" id="AMPZ03000001">
    <property type="protein sequence ID" value="KAH9593618.1"/>
    <property type="molecule type" value="Genomic_DNA"/>
</dbReference>
<protein>
    <recommendedName>
        <fullName evidence="9">Cathepsin B-like cysteine proteinase</fullName>
    </recommendedName>
</protein>
<evidence type="ECO:0000256" key="6">
    <source>
        <dbReference type="ARBA" id="ARBA00023145"/>
    </source>
</evidence>
<dbReference type="Pfam" id="PF00112">
    <property type="entry name" value="Peptidase_C1"/>
    <property type="match status" value="1"/>
</dbReference>
<keyword evidence="2" id="KW-0645">Protease</keyword>
<dbReference type="InterPro" id="IPR001568">
    <property type="entry name" value="RNase_T2-like"/>
</dbReference>
<evidence type="ECO:0000256" key="7">
    <source>
        <dbReference type="ARBA" id="ARBA00023157"/>
    </source>
</evidence>
<dbReference type="KEGG" id="shx:MS3_00010007"/>
<evidence type="ECO:0000256" key="3">
    <source>
        <dbReference type="ARBA" id="ARBA00022729"/>
    </source>
</evidence>
<dbReference type="CDD" id="cd02620">
    <property type="entry name" value="Peptidase_C1A_CathepsinB"/>
    <property type="match status" value="1"/>
</dbReference>
<evidence type="ECO:0000256" key="4">
    <source>
        <dbReference type="ARBA" id="ARBA00022801"/>
    </source>
</evidence>
<dbReference type="PROSITE" id="PS00639">
    <property type="entry name" value="THIOL_PROTEASE_HIS"/>
    <property type="match status" value="1"/>
</dbReference>
<dbReference type="SMART" id="SM00645">
    <property type="entry name" value="Pept_C1"/>
    <property type="match status" value="1"/>
</dbReference>
<dbReference type="GO" id="GO:0003723">
    <property type="term" value="F:RNA binding"/>
    <property type="evidence" value="ECO:0007669"/>
    <property type="project" value="InterPro"/>
</dbReference>
<dbReference type="PANTHER" id="PTHR11240">
    <property type="entry name" value="RIBONUCLEASE T2"/>
    <property type="match status" value="1"/>
</dbReference>
<keyword evidence="12" id="KW-1185">Reference proteome</keyword>
<dbReference type="Gene3D" id="3.90.70.10">
    <property type="entry name" value="Cysteine proteinases"/>
    <property type="match status" value="1"/>
</dbReference>
<evidence type="ECO:0000259" key="10">
    <source>
        <dbReference type="SMART" id="SM00645"/>
    </source>
</evidence>
<reference evidence="11" key="4">
    <citation type="journal article" date="2022" name="PLoS Pathog.">
        <title>Chromosome-level genome of Schistosoma haematobium underpins genome-wide explorations of molecular variation.</title>
        <authorList>
            <person name="Stroehlein A.J."/>
            <person name="Korhonen P.K."/>
            <person name="Lee V.V."/>
            <person name="Ralph S.A."/>
            <person name="Mentink-Kane M."/>
            <person name="You H."/>
            <person name="McManus D.P."/>
            <person name="Tchuente L.T."/>
            <person name="Stothard J.R."/>
            <person name="Kaur P."/>
            <person name="Dudchenko O."/>
            <person name="Aiden E.L."/>
            <person name="Yang B."/>
            <person name="Yang H."/>
            <person name="Emery A.M."/>
            <person name="Webster B.L."/>
            <person name="Brindley P.J."/>
            <person name="Rollinson D."/>
            <person name="Chang B.C.H."/>
            <person name="Gasser R.B."/>
            <person name="Young N.D."/>
        </authorList>
    </citation>
    <scope>NUCLEOTIDE SEQUENCE</scope>
</reference>
<evidence type="ECO:0000256" key="9">
    <source>
        <dbReference type="ARBA" id="ARBA00073107"/>
    </source>
</evidence>
<evidence type="ECO:0000256" key="2">
    <source>
        <dbReference type="ARBA" id="ARBA00022670"/>
    </source>
</evidence>
<reference evidence="11" key="2">
    <citation type="journal article" date="2019" name="Gigascience">
        <title>High-quality Schistosoma haematobium genome achieved by single-molecule and long-range sequencing.</title>
        <authorList>
            <person name="Stroehlein A.J."/>
            <person name="Korhonen P.K."/>
            <person name="Chong T.M."/>
            <person name="Lim Y.L."/>
            <person name="Chan K.G."/>
            <person name="Webster B."/>
            <person name="Rollinson D."/>
            <person name="Brindley P.J."/>
            <person name="Gasser R.B."/>
            <person name="Young N.D."/>
        </authorList>
    </citation>
    <scope>NUCLEOTIDE SEQUENCE</scope>
</reference>
<dbReference type="InterPro" id="IPR000668">
    <property type="entry name" value="Peptidase_C1A_C"/>
</dbReference>
<dbReference type="CTD" id="24595828"/>
<reference evidence="11" key="1">
    <citation type="journal article" date="2012" name="Nat. Genet.">
        <title>Whole-genome sequence of Schistosoma haematobium.</title>
        <authorList>
            <person name="Young N.D."/>
            <person name="Jex A.R."/>
            <person name="Li B."/>
            <person name="Liu S."/>
            <person name="Yang L."/>
            <person name="Xiong Z."/>
            <person name="Li Y."/>
            <person name="Cantacessi C."/>
            <person name="Hall R.S."/>
            <person name="Xu X."/>
            <person name="Chen F."/>
            <person name="Wu X."/>
            <person name="Zerlotini A."/>
            <person name="Oliveira G."/>
            <person name="Hofmann A."/>
            <person name="Zhang G."/>
            <person name="Fang X."/>
            <person name="Kang Y."/>
            <person name="Campbell B.E."/>
            <person name="Loukas A."/>
            <person name="Ranganathan S."/>
            <person name="Rollinson D."/>
            <person name="Rinaldi G."/>
            <person name="Brindley P.J."/>
            <person name="Yang H."/>
            <person name="Wang J."/>
            <person name="Wang J."/>
            <person name="Gasser R.B."/>
        </authorList>
    </citation>
    <scope>NUCLEOTIDE SEQUENCE</scope>
</reference>
<dbReference type="AlphaFoldDB" id="A0A922LTV6"/>
<dbReference type="GeneID" id="24595828"/>
<name>A0A922LTV6_SCHHA</name>
<dbReference type="GO" id="GO:0008234">
    <property type="term" value="F:cysteine-type peptidase activity"/>
    <property type="evidence" value="ECO:0007669"/>
    <property type="project" value="UniProtKB-KW"/>
</dbReference>
<dbReference type="Pfam" id="PF00445">
    <property type="entry name" value="Ribonuclease_T2"/>
    <property type="match status" value="1"/>
</dbReference>
<keyword evidence="4" id="KW-0378">Hydrolase</keyword>
<dbReference type="InterPro" id="IPR038765">
    <property type="entry name" value="Papain-like_cys_pep_sf"/>
</dbReference>
<accession>A0A922LTV6</accession>
<keyword evidence="7" id="KW-1015">Disulfide bond</keyword>
<evidence type="ECO:0000256" key="1">
    <source>
        <dbReference type="ARBA" id="ARBA00007469"/>
    </source>
</evidence>
<comment type="function">
    <text evidence="8">Thiol protease. Has a role as a digestive enzyme.</text>
</comment>
<dbReference type="SUPFAM" id="SSF54001">
    <property type="entry name" value="Cysteine proteinases"/>
    <property type="match status" value="1"/>
</dbReference>
<dbReference type="RefSeq" id="XP_051072915.1">
    <property type="nucleotide sequence ID" value="XM_051218338.1"/>
</dbReference>
<gene>
    <name evidence="11" type="ORF">MS3_00010007</name>
</gene>
<evidence type="ECO:0000313" key="12">
    <source>
        <dbReference type="Proteomes" id="UP000471633"/>
    </source>
</evidence>